<protein>
    <submittedName>
        <fullName evidence="5">AraC-type DNA-binding protein</fullName>
    </submittedName>
</protein>
<evidence type="ECO:0000313" key="5">
    <source>
        <dbReference type="EMBL" id="SFM99074.1"/>
    </source>
</evidence>
<dbReference type="Proteomes" id="UP000199149">
    <property type="component" value="Unassembled WGS sequence"/>
</dbReference>
<dbReference type="GO" id="GO:0043565">
    <property type="term" value="F:sequence-specific DNA binding"/>
    <property type="evidence" value="ECO:0007669"/>
    <property type="project" value="InterPro"/>
</dbReference>
<dbReference type="PANTHER" id="PTHR43280">
    <property type="entry name" value="ARAC-FAMILY TRANSCRIPTIONAL REGULATOR"/>
    <property type="match status" value="1"/>
</dbReference>
<evidence type="ECO:0000256" key="3">
    <source>
        <dbReference type="SAM" id="SignalP"/>
    </source>
</evidence>
<proteinExistence type="predicted"/>
<dbReference type="PROSITE" id="PS51257">
    <property type="entry name" value="PROKAR_LIPOPROTEIN"/>
    <property type="match status" value="1"/>
</dbReference>
<keyword evidence="2" id="KW-1133">Transmembrane helix</keyword>
<evidence type="ECO:0000259" key="4">
    <source>
        <dbReference type="PROSITE" id="PS01124"/>
    </source>
</evidence>
<keyword evidence="1 5" id="KW-0238">DNA-binding</keyword>
<dbReference type="STRING" id="684065.SAMN05421738_10573"/>
<keyword evidence="3" id="KW-0732">Signal</keyword>
<dbReference type="AlphaFoldDB" id="A0A1I4VD16"/>
<accession>A0A1I4VD16</accession>
<keyword evidence="6" id="KW-1185">Reference proteome</keyword>
<gene>
    <name evidence="5" type="ORF">SAMN05421738_10573</name>
</gene>
<dbReference type="OrthoDB" id="5295174at2"/>
<sequence length="401" mass="46701">MKFVYLIVLLLSISCYSQNIEENNTFYNEAIQQIKIDNNKSIRIYEYLINSSTSNFQKLNYQLDLIKIKVYVSKDIEALELFFSMEPEILSSDNQELKDKYYIIGSDLAYYLGFKKQAQKMQKQVKSDDKAWINSIHHKFVDLRYDLAINAIITKPISTEDEATLLQDSLPKISNEVEQFILIKKLQSFFLKQNNLENYAVYNRKLNELNDRLTIEKKITRNYLANKLLEKQKAQQIVDDKNLRLLSNIFSVILLGLILVVILFKKKKVEIDSSAIKTNMISDRVESQILERLEAFEKSKGYLNPTISIAILAKELDTNVKYLSSILNNIKQKSFNNYINELRIAYIVNCLKEDKKYRLYKISHLAKLSGFVSQSSFTTFFKLITGITPSIFIKKLNDDGQ</sequence>
<keyword evidence="2" id="KW-0812">Transmembrane</keyword>
<evidence type="ECO:0000256" key="2">
    <source>
        <dbReference type="SAM" id="Phobius"/>
    </source>
</evidence>
<evidence type="ECO:0000313" key="6">
    <source>
        <dbReference type="Proteomes" id="UP000199149"/>
    </source>
</evidence>
<dbReference type="GO" id="GO:0003700">
    <property type="term" value="F:DNA-binding transcription factor activity"/>
    <property type="evidence" value="ECO:0007669"/>
    <property type="project" value="InterPro"/>
</dbReference>
<dbReference type="InterPro" id="IPR018060">
    <property type="entry name" value="HTH_AraC"/>
</dbReference>
<feature type="signal peptide" evidence="3">
    <location>
        <begin position="1"/>
        <end position="19"/>
    </location>
</feature>
<name>A0A1I4VD16_9FLAO</name>
<dbReference type="RefSeq" id="WP_092907432.1">
    <property type="nucleotide sequence ID" value="NZ_UYIY01000012.1"/>
</dbReference>
<dbReference type="PROSITE" id="PS01124">
    <property type="entry name" value="HTH_ARAC_FAMILY_2"/>
    <property type="match status" value="1"/>
</dbReference>
<dbReference type="EMBL" id="FOUZ01000005">
    <property type="protein sequence ID" value="SFM99074.1"/>
    <property type="molecule type" value="Genomic_DNA"/>
</dbReference>
<dbReference type="SMART" id="SM00342">
    <property type="entry name" value="HTH_ARAC"/>
    <property type="match status" value="1"/>
</dbReference>
<feature type="domain" description="HTH araC/xylS-type" evidence="4">
    <location>
        <begin position="287"/>
        <end position="395"/>
    </location>
</feature>
<dbReference type="Gene3D" id="1.10.10.60">
    <property type="entry name" value="Homeodomain-like"/>
    <property type="match status" value="2"/>
</dbReference>
<reference evidence="6" key="1">
    <citation type="submission" date="2016-10" db="EMBL/GenBank/DDBJ databases">
        <authorList>
            <person name="Varghese N."/>
            <person name="Submissions S."/>
        </authorList>
    </citation>
    <scope>NUCLEOTIDE SEQUENCE [LARGE SCALE GENOMIC DNA]</scope>
    <source>
        <strain evidence="6">XJ109</strain>
    </source>
</reference>
<dbReference type="Pfam" id="PF12833">
    <property type="entry name" value="HTH_18"/>
    <property type="match status" value="1"/>
</dbReference>
<feature type="transmembrane region" description="Helical" evidence="2">
    <location>
        <begin position="245"/>
        <end position="264"/>
    </location>
</feature>
<keyword evidence="2" id="KW-0472">Membrane</keyword>
<dbReference type="PANTHER" id="PTHR43280:SF2">
    <property type="entry name" value="HTH-TYPE TRANSCRIPTIONAL REGULATOR EXSA"/>
    <property type="match status" value="1"/>
</dbReference>
<organism evidence="5 6">
    <name type="scientific">Algoriella xinjiangensis</name>
    <dbReference type="NCBI Taxonomy" id="684065"/>
    <lineage>
        <taxon>Bacteria</taxon>
        <taxon>Pseudomonadati</taxon>
        <taxon>Bacteroidota</taxon>
        <taxon>Flavobacteriia</taxon>
        <taxon>Flavobacteriales</taxon>
        <taxon>Weeksellaceae</taxon>
        <taxon>Algoriella</taxon>
    </lineage>
</organism>
<evidence type="ECO:0000256" key="1">
    <source>
        <dbReference type="ARBA" id="ARBA00023125"/>
    </source>
</evidence>
<feature type="chain" id="PRO_5011510359" evidence="3">
    <location>
        <begin position="20"/>
        <end position="401"/>
    </location>
</feature>